<proteinExistence type="predicted"/>
<reference evidence="1 2" key="1">
    <citation type="submission" date="2018-11" db="EMBL/GenBank/DDBJ databases">
        <authorList>
            <consortium name="Pathogen Informatics"/>
        </authorList>
    </citation>
    <scope>NUCLEOTIDE SEQUENCE [LARGE SCALE GENOMIC DNA]</scope>
    <source>
        <strain>Denwood</strain>
        <strain evidence="2">Zambia</strain>
    </source>
</reference>
<organism evidence="1 2">
    <name type="scientific">Schistosoma mattheei</name>
    <dbReference type="NCBI Taxonomy" id="31246"/>
    <lineage>
        <taxon>Eukaryota</taxon>
        <taxon>Metazoa</taxon>
        <taxon>Spiralia</taxon>
        <taxon>Lophotrochozoa</taxon>
        <taxon>Platyhelminthes</taxon>
        <taxon>Trematoda</taxon>
        <taxon>Digenea</taxon>
        <taxon>Strigeidida</taxon>
        <taxon>Schistosomatoidea</taxon>
        <taxon>Schistosomatidae</taxon>
        <taxon>Schistosoma</taxon>
    </lineage>
</organism>
<sequence length="57" mass="6691">MNNETNSYHFFIVYRLTSDQICTSCSHVSFLYSHSLTSIEMSKKNKKTNQLTNNNNR</sequence>
<evidence type="ECO:0000313" key="1">
    <source>
        <dbReference type="EMBL" id="VDO86066.1"/>
    </source>
</evidence>
<protein>
    <submittedName>
        <fullName evidence="1">Uncharacterized protein</fullName>
    </submittedName>
</protein>
<dbReference type="EMBL" id="UZAL01003120">
    <property type="protein sequence ID" value="VDO86066.1"/>
    <property type="molecule type" value="Genomic_DNA"/>
</dbReference>
<name>A0A183NJP2_9TREM</name>
<evidence type="ECO:0000313" key="2">
    <source>
        <dbReference type="Proteomes" id="UP000269396"/>
    </source>
</evidence>
<keyword evidence="2" id="KW-1185">Reference proteome</keyword>
<dbReference type="AlphaFoldDB" id="A0A183NJP2"/>
<gene>
    <name evidence="1" type="ORF">SMTD_LOCUS2328</name>
</gene>
<accession>A0A183NJP2</accession>
<dbReference type="Proteomes" id="UP000269396">
    <property type="component" value="Unassembled WGS sequence"/>
</dbReference>